<feature type="region of interest" description="Disordered" evidence="1">
    <location>
        <begin position="55"/>
        <end position="74"/>
    </location>
</feature>
<organism evidence="2 3">
    <name type="scientific">Portunus trituberculatus</name>
    <name type="common">Swimming crab</name>
    <name type="synonym">Neptunus trituberculatus</name>
    <dbReference type="NCBI Taxonomy" id="210409"/>
    <lineage>
        <taxon>Eukaryota</taxon>
        <taxon>Metazoa</taxon>
        <taxon>Ecdysozoa</taxon>
        <taxon>Arthropoda</taxon>
        <taxon>Crustacea</taxon>
        <taxon>Multicrustacea</taxon>
        <taxon>Malacostraca</taxon>
        <taxon>Eumalacostraca</taxon>
        <taxon>Eucarida</taxon>
        <taxon>Decapoda</taxon>
        <taxon>Pleocyemata</taxon>
        <taxon>Brachyura</taxon>
        <taxon>Eubrachyura</taxon>
        <taxon>Portunoidea</taxon>
        <taxon>Portunidae</taxon>
        <taxon>Portuninae</taxon>
        <taxon>Portunus</taxon>
    </lineage>
</organism>
<feature type="compositionally biased region" description="Polar residues" evidence="1">
    <location>
        <begin position="1"/>
        <end position="20"/>
    </location>
</feature>
<protein>
    <submittedName>
        <fullName evidence="2">Uncharacterized protein</fullName>
    </submittedName>
</protein>
<evidence type="ECO:0000313" key="2">
    <source>
        <dbReference type="EMBL" id="MPC81329.1"/>
    </source>
</evidence>
<reference evidence="2 3" key="1">
    <citation type="submission" date="2019-05" db="EMBL/GenBank/DDBJ databases">
        <title>Another draft genome of Portunus trituberculatus and its Hox gene families provides insights of decapod evolution.</title>
        <authorList>
            <person name="Jeong J.-H."/>
            <person name="Song I."/>
            <person name="Kim S."/>
            <person name="Choi T."/>
            <person name="Kim D."/>
            <person name="Ryu S."/>
            <person name="Kim W."/>
        </authorList>
    </citation>
    <scope>NUCLEOTIDE SEQUENCE [LARGE SCALE GENOMIC DNA]</scope>
    <source>
        <tissue evidence="2">Muscle</tissue>
    </source>
</reference>
<name>A0A5B7IHM8_PORTR</name>
<dbReference type="Proteomes" id="UP000324222">
    <property type="component" value="Unassembled WGS sequence"/>
</dbReference>
<evidence type="ECO:0000313" key="3">
    <source>
        <dbReference type="Proteomes" id="UP000324222"/>
    </source>
</evidence>
<feature type="region of interest" description="Disordered" evidence="1">
    <location>
        <begin position="1"/>
        <end position="26"/>
    </location>
</feature>
<sequence>MNSLTSFTSLNRKPSGQPVTPGSDYPRVITRLQHRDTGVASRLRQVRRREHAAANLKKASSSVHSWGNGEGRRKLSHRGLLRTQYLLASHEPPTVTKGETSHFHATAAPHTKSSLPHAQGLSTLRLFRWGIRIALEMGGERPNFGTNRQLPLHYSFTCEQLERKYVRCIYGCPYC</sequence>
<gene>
    <name evidence="2" type="ORF">E2C01_075936</name>
</gene>
<dbReference type="AlphaFoldDB" id="A0A5B7IHM8"/>
<comment type="caution">
    <text evidence="2">The sequence shown here is derived from an EMBL/GenBank/DDBJ whole genome shotgun (WGS) entry which is preliminary data.</text>
</comment>
<dbReference type="EMBL" id="VSRR010056621">
    <property type="protein sequence ID" value="MPC81329.1"/>
    <property type="molecule type" value="Genomic_DNA"/>
</dbReference>
<accession>A0A5B7IHM8</accession>
<keyword evidence="3" id="KW-1185">Reference proteome</keyword>
<proteinExistence type="predicted"/>
<evidence type="ECO:0000256" key="1">
    <source>
        <dbReference type="SAM" id="MobiDB-lite"/>
    </source>
</evidence>